<dbReference type="RefSeq" id="WP_189065920.1">
    <property type="nucleotide sequence ID" value="NZ_BMQM01000024.1"/>
</dbReference>
<feature type="region of interest" description="Disordered" evidence="1">
    <location>
        <begin position="57"/>
        <end position="77"/>
    </location>
</feature>
<proteinExistence type="predicted"/>
<dbReference type="InterPro" id="IPR043746">
    <property type="entry name" value="DUF5691"/>
</dbReference>
<dbReference type="Proteomes" id="UP000634308">
    <property type="component" value="Unassembled WGS sequence"/>
</dbReference>
<evidence type="ECO:0000256" key="1">
    <source>
        <dbReference type="SAM" id="MobiDB-lite"/>
    </source>
</evidence>
<dbReference type="Pfam" id="PF18944">
    <property type="entry name" value="DUF5691"/>
    <property type="match status" value="1"/>
</dbReference>
<dbReference type="EMBL" id="BMQM01000024">
    <property type="protein sequence ID" value="GGR66712.1"/>
    <property type="molecule type" value="Genomic_DNA"/>
</dbReference>
<evidence type="ECO:0000313" key="3">
    <source>
        <dbReference type="Proteomes" id="UP000634308"/>
    </source>
</evidence>
<organism evidence="2 3">
    <name type="scientific">Deinococcus seoulensis</name>
    <dbReference type="NCBI Taxonomy" id="1837379"/>
    <lineage>
        <taxon>Bacteria</taxon>
        <taxon>Thermotogati</taxon>
        <taxon>Deinococcota</taxon>
        <taxon>Deinococci</taxon>
        <taxon>Deinococcales</taxon>
        <taxon>Deinococcaceae</taxon>
        <taxon>Deinococcus</taxon>
    </lineage>
</organism>
<sequence>MNDHDALLALALIGTARGTLPTPSTDAPGQAAAQITRPDAEGTLLARAALHALTHAAGRTPDPASDAPPAPAPADTLPEAPERAARHLPLVLGTPLLSEWLTLCAHAGWRVPTAHLPELLDAARNDSRLRHLLTPVLGERGRWLAQFNPDWSFMPPDEDTWDTATDAGRETLWRSVRERDPHAARDLLNQHLSSERAASRKRLLIALLDTLAPDDHTLEPLLDALTTDRSDDVRTLARMTLHRLSRSAQNARNAARFAALVSLENPGLPGRLTRPTGPDEHATRDGLPDPTSKDALSAAALLEHLLEHTHPDALLAALNIPPATLVNIARQHDHLPALVQNAVNTSHPALAAALLHDLPTHPFLLQIGPPETLAAAQKQALQDRDPERLLALLGPQPGPWPPDLSADLLTTLHATCPTRHHATHTYRWEQLAELAATHAHPHIPHPGPLPDDATEWAPQTMNKLQATLDLRQQLWTDFGKGRG</sequence>
<evidence type="ECO:0000313" key="2">
    <source>
        <dbReference type="EMBL" id="GGR66712.1"/>
    </source>
</evidence>
<feature type="compositionally biased region" description="Basic and acidic residues" evidence="1">
    <location>
        <begin position="277"/>
        <end position="287"/>
    </location>
</feature>
<protein>
    <recommendedName>
        <fullName evidence="4">HEAT repeat domain-containing protein</fullName>
    </recommendedName>
</protein>
<keyword evidence="3" id="KW-1185">Reference proteome</keyword>
<evidence type="ECO:0008006" key="4">
    <source>
        <dbReference type="Google" id="ProtNLM"/>
    </source>
</evidence>
<feature type="region of interest" description="Disordered" evidence="1">
    <location>
        <begin position="266"/>
        <end position="293"/>
    </location>
</feature>
<gene>
    <name evidence="2" type="ORF">GCM10008959_31210</name>
</gene>
<name>A0ABQ2RUX1_9DEIO</name>
<comment type="caution">
    <text evidence="2">The sequence shown here is derived from an EMBL/GenBank/DDBJ whole genome shotgun (WGS) entry which is preliminary data.</text>
</comment>
<reference evidence="3" key="1">
    <citation type="journal article" date="2019" name="Int. J. Syst. Evol. Microbiol.">
        <title>The Global Catalogue of Microorganisms (GCM) 10K type strain sequencing project: providing services to taxonomists for standard genome sequencing and annotation.</title>
        <authorList>
            <consortium name="The Broad Institute Genomics Platform"/>
            <consortium name="The Broad Institute Genome Sequencing Center for Infectious Disease"/>
            <person name="Wu L."/>
            <person name="Ma J."/>
        </authorList>
    </citation>
    <scope>NUCLEOTIDE SEQUENCE [LARGE SCALE GENOMIC DNA]</scope>
    <source>
        <strain evidence="3">JCM 31404</strain>
    </source>
</reference>
<accession>A0ABQ2RUX1</accession>